<feature type="domain" description="ABC transporter" evidence="12">
    <location>
        <begin position="609"/>
        <end position="834"/>
    </location>
</feature>
<dbReference type="Proteomes" id="UP001518990">
    <property type="component" value="Unassembled WGS sequence"/>
</dbReference>
<evidence type="ECO:0000256" key="3">
    <source>
        <dbReference type="ARBA" id="ARBA00022448"/>
    </source>
</evidence>
<comment type="similarity">
    <text evidence="2">Belongs to the ABC transporter superfamily.</text>
</comment>
<feature type="transmembrane region" description="Helical" evidence="11">
    <location>
        <begin position="241"/>
        <end position="266"/>
    </location>
</feature>
<dbReference type="InterPro" id="IPR003439">
    <property type="entry name" value="ABC_transporter-like_ATP-bd"/>
</dbReference>
<dbReference type="InterPro" id="IPR032823">
    <property type="entry name" value="BCA_ABC_TP_C"/>
</dbReference>
<keyword evidence="4" id="KW-1003">Cell membrane</keyword>
<evidence type="ECO:0000256" key="7">
    <source>
        <dbReference type="ARBA" id="ARBA00022840"/>
    </source>
</evidence>
<evidence type="ECO:0000256" key="9">
    <source>
        <dbReference type="ARBA" id="ARBA00022989"/>
    </source>
</evidence>
<evidence type="ECO:0000256" key="1">
    <source>
        <dbReference type="ARBA" id="ARBA00004651"/>
    </source>
</evidence>
<feature type="transmembrane region" description="Helical" evidence="11">
    <location>
        <begin position="37"/>
        <end position="56"/>
    </location>
</feature>
<organism evidence="13 14">
    <name type="scientific">Roseomonas marmotae</name>
    <dbReference type="NCBI Taxonomy" id="2768161"/>
    <lineage>
        <taxon>Bacteria</taxon>
        <taxon>Pseudomonadati</taxon>
        <taxon>Pseudomonadota</taxon>
        <taxon>Alphaproteobacteria</taxon>
        <taxon>Acetobacterales</taxon>
        <taxon>Roseomonadaceae</taxon>
        <taxon>Roseomonas</taxon>
    </lineage>
</organism>
<evidence type="ECO:0000256" key="11">
    <source>
        <dbReference type="SAM" id="Phobius"/>
    </source>
</evidence>
<feature type="transmembrane region" description="Helical" evidence="11">
    <location>
        <begin position="153"/>
        <end position="171"/>
    </location>
</feature>
<name>A0ABS3KIE1_9PROT</name>
<feature type="transmembrane region" description="Helical" evidence="11">
    <location>
        <begin position="86"/>
        <end position="106"/>
    </location>
</feature>
<comment type="caution">
    <text evidence="13">The sequence shown here is derived from an EMBL/GenBank/DDBJ whole genome shotgun (WGS) entry which is preliminary data.</text>
</comment>
<keyword evidence="9 11" id="KW-1133">Transmembrane helix</keyword>
<evidence type="ECO:0000256" key="6">
    <source>
        <dbReference type="ARBA" id="ARBA00022741"/>
    </source>
</evidence>
<evidence type="ECO:0000313" key="14">
    <source>
        <dbReference type="Proteomes" id="UP001518990"/>
    </source>
</evidence>
<evidence type="ECO:0000256" key="10">
    <source>
        <dbReference type="ARBA" id="ARBA00023136"/>
    </source>
</evidence>
<feature type="transmembrane region" description="Helical" evidence="11">
    <location>
        <begin position="278"/>
        <end position="300"/>
    </location>
</feature>
<protein>
    <submittedName>
        <fullName evidence="13">ATP-binding cassette domain-containing protein</fullName>
    </submittedName>
</protein>
<dbReference type="CDD" id="cd03224">
    <property type="entry name" value="ABC_TM1139_LivF_branched"/>
    <property type="match status" value="1"/>
</dbReference>
<dbReference type="PANTHER" id="PTHR43820">
    <property type="entry name" value="HIGH-AFFINITY BRANCHED-CHAIN AMINO ACID TRANSPORT ATP-BINDING PROTEIN LIVF"/>
    <property type="match status" value="1"/>
</dbReference>
<dbReference type="Pfam" id="PF00005">
    <property type="entry name" value="ABC_tran"/>
    <property type="match status" value="2"/>
</dbReference>
<evidence type="ECO:0000256" key="2">
    <source>
        <dbReference type="ARBA" id="ARBA00005417"/>
    </source>
</evidence>
<accession>A0ABS3KIE1</accession>
<keyword evidence="7 13" id="KW-0067">ATP-binding</keyword>
<dbReference type="InterPro" id="IPR003593">
    <property type="entry name" value="AAA+_ATPase"/>
</dbReference>
<keyword evidence="10 11" id="KW-0472">Membrane</keyword>
<evidence type="ECO:0000256" key="5">
    <source>
        <dbReference type="ARBA" id="ARBA00022692"/>
    </source>
</evidence>
<keyword evidence="5 11" id="KW-0812">Transmembrane</keyword>
<keyword evidence="8" id="KW-0029">Amino-acid transport</keyword>
<dbReference type="PROSITE" id="PS50893">
    <property type="entry name" value="ABC_TRANSPORTER_2"/>
    <property type="match status" value="2"/>
</dbReference>
<dbReference type="Gene3D" id="3.40.50.300">
    <property type="entry name" value="P-loop containing nucleotide triphosphate hydrolases"/>
    <property type="match status" value="2"/>
</dbReference>
<dbReference type="GO" id="GO:0005524">
    <property type="term" value="F:ATP binding"/>
    <property type="evidence" value="ECO:0007669"/>
    <property type="project" value="UniProtKB-KW"/>
</dbReference>
<dbReference type="CDD" id="cd03219">
    <property type="entry name" value="ABC_Mj1267_LivG_branched"/>
    <property type="match status" value="1"/>
</dbReference>
<evidence type="ECO:0000256" key="8">
    <source>
        <dbReference type="ARBA" id="ARBA00022970"/>
    </source>
</evidence>
<dbReference type="InterPro" id="IPR052156">
    <property type="entry name" value="BCAA_Transport_ATP-bd_LivF"/>
</dbReference>
<evidence type="ECO:0000256" key="4">
    <source>
        <dbReference type="ARBA" id="ARBA00022475"/>
    </source>
</evidence>
<dbReference type="SUPFAM" id="SSF52540">
    <property type="entry name" value="P-loop containing nucleoside triphosphate hydrolases"/>
    <property type="match status" value="2"/>
</dbReference>
<evidence type="ECO:0000313" key="13">
    <source>
        <dbReference type="EMBL" id="MBO1077224.1"/>
    </source>
</evidence>
<gene>
    <name evidence="13" type="ORF">IAI60_21740</name>
</gene>
<dbReference type="PANTHER" id="PTHR43820:SF4">
    <property type="entry name" value="HIGH-AFFINITY BRANCHED-CHAIN AMINO ACID TRANSPORT ATP-BINDING PROTEIN LIVF"/>
    <property type="match status" value="1"/>
</dbReference>
<feature type="transmembrane region" description="Helical" evidence="11">
    <location>
        <begin position="113"/>
        <end position="133"/>
    </location>
</feature>
<reference evidence="13 14" key="1">
    <citation type="submission" date="2020-09" db="EMBL/GenBank/DDBJ databases">
        <title>Roseomonas.</title>
        <authorList>
            <person name="Zhu W."/>
        </authorList>
    </citation>
    <scope>NUCLEOTIDE SEQUENCE [LARGE SCALE GENOMIC DNA]</scope>
    <source>
        <strain evidence="13 14">1311</strain>
    </source>
</reference>
<dbReference type="InterPro" id="IPR001851">
    <property type="entry name" value="ABC_transp_permease"/>
</dbReference>
<keyword evidence="3" id="KW-0813">Transport</keyword>
<sequence>MTPGPWRNPALWAALALAALSMLAVLAGIPLSRVTQIGIYMLYGAGVNLLIAYTGLTPFGASVFFGCGSYAAALAMQHVGGNEAVGLVAAILYSLVSSVLLGLVVLRRRGLYFSLLTLAASQIVFEIVFRWTALTGGENGLQNLPRPLFPNALSFHVFALASVVLCLWLLWRLVHAPLGRSFQGVRDNEARMASLGYDTYRLKLVAFVLTGVFVGFAGGLLALMLQGAYPNNLSWQHAGDALLMVVIGGVHHVLGPLWGAAVFILLEDWLSALLENWWLVFAPVLVIFALAAPEGLHGLLRRATGRHGWSLVRPGLPPRPATIRPYVAAGRAGLDPAVPLLTIRKLSRHFGSLHVAREIDLDIMPYRLHSLIGPNGAGKTTFFNMLTGILPPNAGEVRFLGTDITHMPVHRRARLGLGRSFQIVSIFPKLPAFENVRIAVQARSRHQNGFWRDAHAWQEINEESWSLLAAVGLEDHAGETCENLPHGARRLLEIAVTLATDAKLLLLDEPLAGLAEADRVVVSRLIRQLATSHAVLLVEHDLDRVVALSDRISVLHQGRLIADGPPAAVVGDPAVIAAYLGKSGEAPEALAAPPPAAPSVPVRGAGELLRVEGLVAGYGGSKVLDGIDLVVRPGEAVALLGRNGVGKTTLLRAITGTVAASGGRILLEGQAIGGQTTYAINHRGIALVPEGRRLFPNLTVRDNLLIAARPGGASLDEVYRLFPRLREREGVTAENLSGGERQMGAIARALMAPSKLLLLDEPFEGLAPAIVAELTQAILRLRGERAIILVEHHAEKVLPVVERVYVLVNGRVAHAGDSAGFAADHALQAKLLGVVEADPSLV</sequence>
<evidence type="ECO:0000259" key="12">
    <source>
        <dbReference type="PROSITE" id="PS50893"/>
    </source>
</evidence>
<dbReference type="InterPro" id="IPR027417">
    <property type="entry name" value="P-loop_NTPase"/>
</dbReference>
<feature type="transmembrane region" description="Helical" evidence="11">
    <location>
        <begin position="204"/>
        <end position="229"/>
    </location>
</feature>
<dbReference type="Pfam" id="PF12399">
    <property type="entry name" value="BCA_ABC_TP_C"/>
    <property type="match status" value="1"/>
</dbReference>
<keyword evidence="14" id="KW-1185">Reference proteome</keyword>
<dbReference type="EMBL" id="JACTNF010000052">
    <property type="protein sequence ID" value="MBO1077224.1"/>
    <property type="molecule type" value="Genomic_DNA"/>
</dbReference>
<comment type="subcellular location">
    <subcellularLocation>
        <location evidence="1">Cell membrane</location>
        <topology evidence="1">Multi-pass membrane protein</topology>
    </subcellularLocation>
</comment>
<dbReference type="SMART" id="SM00382">
    <property type="entry name" value="AAA"/>
    <property type="match status" value="2"/>
</dbReference>
<feature type="domain" description="ABC transporter" evidence="12">
    <location>
        <begin position="341"/>
        <end position="582"/>
    </location>
</feature>
<keyword evidence="6" id="KW-0547">Nucleotide-binding</keyword>
<dbReference type="CDD" id="cd06581">
    <property type="entry name" value="TM_PBP1_LivM_like"/>
    <property type="match status" value="1"/>
</dbReference>
<dbReference type="RefSeq" id="WP_237182704.1">
    <property type="nucleotide sequence ID" value="NZ_JACTNF010000052.1"/>
</dbReference>
<dbReference type="InterPro" id="IPR043428">
    <property type="entry name" value="LivM-like"/>
</dbReference>
<proteinExistence type="inferred from homology"/>
<dbReference type="Pfam" id="PF02653">
    <property type="entry name" value="BPD_transp_2"/>
    <property type="match status" value="1"/>
</dbReference>